<accession>A0A4S4N1M7</accession>
<dbReference type="OrthoDB" id="205198at2759"/>
<feature type="domain" description="MAGE" evidence="2">
    <location>
        <begin position="59"/>
        <end position="119"/>
    </location>
</feature>
<reference evidence="3 4" key="1">
    <citation type="submission" date="2019-02" db="EMBL/GenBank/DDBJ databases">
        <title>Genome sequencing of the rare red list fungi Antrodiella citrinella (Flaviporus citrinellus).</title>
        <authorList>
            <person name="Buettner E."/>
            <person name="Kellner H."/>
        </authorList>
    </citation>
    <scope>NUCLEOTIDE SEQUENCE [LARGE SCALE GENOMIC DNA]</scope>
    <source>
        <strain evidence="3 4">DSM 108506</strain>
    </source>
</reference>
<feature type="compositionally biased region" description="Polar residues" evidence="1">
    <location>
        <begin position="22"/>
        <end position="33"/>
    </location>
</feature>
<feature type="compositionally biased region" description="Acidic residues" evidence="1">
    <location>
        <begin position="36"/>
        <end position="57"/>
    </location>
</feature>
<dbReference type="EMBL" id="SGPM01000040">
    <property type="protein sequence ID" value="THH31688.1"/>
    <property type="molecule type" value="Genomic_DNA"/>
</dbReference>
<dbReference type="PANTHER" id="PTHR11736:SF14">
    <property type="entry name" value="NSE3 HOMOLOG, SMC5-SMC6 COMPLEX COMPONENT"/>
    <property type="match status" value="1"/>
</dbReference>
<dbReference type="InterPro" id="IPR041899">
    <property type="entry name" value="MAGE_WH2"/>
</dbReference>
<dbReference type="InterPro" id="IPR037445">
    <property type="entry name" value="MAGE"/>
</dbReference>
<dbReference type="AlphaFoldDB" id="A0A4S4N1M7"/>
<evidence type="ECO:0000313" key="3">
    <source>
        <dbReference type="EMBL" id="THH31688.1"/>
    </source>
</evidence>
<keyword evidence="4" id="KW-1185">Reference proteome</keyword>
<feature type="region of interest" description="Disordered" evidence="1">
    <location>
        <begin position="1"/>
        <end position="58"/>
    </location>
</feature>
<organism evidence="3 4">
    <name type="scientific">Antrodiella citrinella</name>
    <dbReference type="NCBI Taxonomy" id="2447956"/>
    <lineage>
        <taxon>Eukaryota</taxon>
        <taxon>Fungi</taxon>
        <taxon>Dikarya</taxon>
        <taxon>Basidiomycota</taxon>
        <taxon>Agaricomycotina</taxon>
        <taxon>Agaricomycetes</taxon>
        <taxon>Polyporales</taxon>
        <taxon>Steccherinaceae</taxon>
        <taxon>Antrodiella</taxon>
    </lineage>
</organism>
<evidence type="ECO:0000256" key="1">
    <source>
        <dbReference type="SAM" id="MobiDB-lite"/>
    </source>
</evidence>
<dbReference type="SMART" id="SM01373">
    <property type="entry name" value="MAGE"/>
    <property type="match status" value="1"/>
</dbReference>
<dbReference type="Gene3D" id="1.10.10.1210">
    <property type="entry name" value="MAGE homology domain, winged helix WH2 motif"/>
    <property type="match status" value="1"/>
</dbReference>
<protein>
    <recommendedName>
        <fullName evidence="2">MAGE domain-containing protein</fullName>
    </recommendedName>
</protein>
<evidence type="ECO:0000313" key="4">
    <source>
        <dbReference type="Proteomes" id="UP000308730"/>
    </source>
</evidence>
<dbReference type="Gene3D" id="1.10.10.1200">
    <property type="entry name" value="MAGE homology domain, winged helix WH1 motif"/>
    <property type="match status" value="1"/>
</dbReference>
<gene>
    <name evidence="3" type="ORF">EUX98_g2522</name>
</gene>
<evidence type="ECO:0000259" key="2">
    <source>
        <dbReference type="PROSITE" id="PS50838"/>
    </source>
</evidence>
<sequence length="376" mass="41621">MARTATRSQRQASQSQPARGSTRASQSGRSQRAATEEDNDEHNDEDAMQEDGEDGDDETVKKANDLVRLALFSEQRRVPLRRDDISKKVLGTKSRSFGVVFSRAQEILRNTFGMELVELRARVEAEDSTTQKEKEAMNIKKKSAPAGMKSFILRSALHPALIQLAATRDGELHEVEQAEKLVASDDEVEFDNMSGTRSTGSIFAWHSTDQLGSIGILYVVLAFILVNGRTISDNQLRATLRTLRLLPTAHVPTSNQSTHQDLTLDTYLNQLVRQNYLERYRVGEAKGAKKRGRAPAASQADDGANALEWRWGPRAMSEVGESDIAKFVADFMVHREDAGDDEGNANQQGKARQRVEKMLQGIEKAAGGRLLDIAGK</sequence>
<name>A0A4S4N1M7_9APHY</name>
<feature type="compositionally biased region" description="Low complexity" evidence="1">
    <location>
        <begin position="1"/>
        <end position="21"/>
    </location>
</feature>
<dbReference type="GO" id="GO:0005634">
    <property type="term" value="C:nucleus"/>
    <property type="evidence" value="ECO:0007669"/>
    <property type="project" value="TreeGrafter"/>
</dbReference>
<dbReference type="InterPro" id="IPR041898">
    <property type="entry name" value="MAGE_WH1"/>
</dbReference>
<proteinExistence type="predicted"/>
<dbReference type="InterPro" id="IPR002190">
    <property type="entry name" value="MHD_dom"/>
</dbReference>
<dbReference type="Proteomes" id="UP000308730">
    <property type="component" value="Unassembled WGS sequence"/>
</dbReference>
<dbReference type="Pfam" id="PF01454">
    <property type="entry name" value="MAGE"/>
    <property type="match status" value="1"/>
</dbReference>
<dbReference type="GO" id="GO:0006281">
    <property type="term" value="P:DNA repair"/>
    <property type="evidence" value="ECO:0007669"/>
    <property type="project" value="TreeGrafter"/>
</dbReference>
<dbReference type="PROSITE" id="PS50838">
    <property type="entry name" value="MAGE"/>
    <property type="match status" value="1"/>
</dbReference>
<dbReference type="PANTHER" id="PTHR11736">
    <property type="entry name" value="MELANOMA-ASSOCIATED ANTIGEN MAGE ANTIGEN"/>
    <property type="match status" value="1"/>
</dbReference>
<comment type="caution">
    <text evidence="3">The sequence shown here is derived from an EMBL/GenBank/DDBJ whole genome shotgun (WGS) entry which is preliminary data.</text>
</comment>